<dbReference type="AlphaFoldDB" id="A0A9W9Z994"/>
<evidence type="ECO:0000313" key="2">
    <source>
        <dbReference type="EMBL" id="KAJ7377508.1"/>
    </source>
</evidence>
<keyword evidence="3" id="KW-1185">Reference proteome</keyword>
<comment type="caution">
    <text evidence="2">The sequence shown here is derived from an EMBL/GenBank/DDBJ whole genome shotgun (WGS) entry which is preliminary data.</text>
</comment>
<gene>
    <name evidence="2" type="ORF">OS493_028491</name>
</gene>
<reference evidence="2" key="1">
    <citation type="submission" date="2023-01" db="EMBL/GenBank/DDBJ databases">
        <title>Genome assembly of the deep-sea coral Lophelia pertusa.</title>
        <authorList>
            <person name="Herrera S."/>
            <person name="Cordes E."/>
        </authorList>
    </citation>
    <scope>NUCLEOTIDE SEQUENCE</scope>
    <source>
        <strain evidence="2">USNM1676648</strain>
        <tissue evidence="2">Polyp</tissue>
    </source>
</reference>
<name>A0A9W9Z994_9CNID</name>
<keyword evidence="1" id="KW-1133">Transmembrane helix</keyword>
<dbReference type="Proteomes" id="UP001163046">
    <property type="component" value="Unassembled WGS sequence"/>
</dbReference>
<feature type="transmembrane region" description="Helical" evidence="1">
    <location>
        <begin position="106"/>
        <end position="131"/>
    </location>
</feature>
<sequence length="184" mass="19837">MVKLGPHLSCPSELHLVVLLWQGVELSDGLSAFPGWLHCYLHLEGGQSVVLLSSFMKFSCTSMFWGDAMVMESSILANSANSLELNSGRLSRNGPPKSMATTSHGFFGISVTLIGSCLCCFVVTWGLIALANDLLQPVFLLEHLFGFGHPQVSQVVCCLIDNSSLEACGDDDSVHSENQVIYGI</sequence>
<organism evidence="2 3">
    <name type="scientific">Desmophyllum pertusum</name>
    <dbReference type="NCBI Taxonomy" id="174260"/>
    <lineage>
        <taxon>Eukaryota</taxon>
        <taxon>Metazoa</taxon>
        <taxon>Cnidaria</taxon>
        <taxon>Anthozoa</taxon>
        <taxon>Hexacorallia</taxon>
        <taxon>Scleractinia</taxon>
        <taxon>Caryophylliina</taxon>
        <taxon>Caryophylliidae</taxon>
        <taxon>Desmophyllum</taxon>
    </lineage>
</organism>
<evidence type="ECO:0000313" key="3">
    <source>
        <dbReference type="Proteomes" id="UP001163046"/>
    </source>
</evidence>
<keyword evidence="1" id="KW-0472">Membrane</keyword>
<proteinExistence type="predicted"/>
<accession>A0A9W9Z994</accession>
<evidence type="ECO:0000256" key="1">
    <source>
        <dbReference type="SAM" id="Phobius"/>
    </source>
</evidence>
<protein>
    <submittedName>
        <fullName evidence="2">Uncharacterized protein</fullName>
    </submittedName>
</protein>
<keyword evidence="1" id="KW-0812">Transmembrane</keyword>
<dbReference type="EMBL" id="MU826377">
    <property type="protein sequence ID" value="KAJ7377508.1"/>
    <property type="molecule type" value="Genomic_DNA"/>
</dbReference>